<reference evidence="1" key="1">
    <citation type="submission" date="2021-10" db="EMBL/GenBank/DDBJ databases">
        <title>Melipona bicolor Genome sequencing and assembly.</title>
        <authorList>
            <person name="Araujo N.S."/>
            <person name="Arias M.C."/>
        </authorList>
    </citation>
    <scope>NUCLEOTIDE SEQUENCE</scope>
    <source>
        <strain evidence="1">USP_2M_L1-L4_2017</strain>
        <tissue evidence="1">Whole body</tissue>
    </source>
</reference>
<keyword evidence="2" id="KW-1185">Reference proteome</keyword>
<accession>A0AA40FXE9</accession>
<gene>
    <name evidence="1" type="ORF">K0M31_003716</name>
</gene>
<evidence type="ECO:0000313" key="1">
    <source>
        <dbReference type="EMBL" id="KAK1127167.1"/>
    </source>
</evidence>
<dbReference type="AlphaFoldDB" id="A0AA40FXE9"/>
<proteinExistence type="predicted"/>
<dbReference type="EMBL" id="JAHYIQ010000012">
    <property type="protein sequence ID" value="KAK1127167.1"/>
    <property type="molecule type" value="Genomic_DNA"/>
</dbReference>
<comment type="caution">
    <text evidence="1">The sequence shown here is derived from an EMBL/GenBank/DDBJ whole genome shotgun (WGS) entry which is preliminary data.</text>
</comment>
<name>A0AA40FXE9_9HYME</name>
<protein>
    <submittedName>
        <fullName evidence="1">Uncharacterized protein</fullName>
    </submittedName>
</protein>
<organism evidence="1 2">
    <name type="scientific">Melipona bicolor</name>
    <dbReference type="NCBI Taxonomy" id="60889"/>
    <lineage>
        <taxon>Eukaryota</taxon>
        <taxon>Metazoa</taxon>
        <taxon>Ecdysozoa</taxon>
        <taxon>Arthropoda</taxon>
        <taxon>Hexapoda</taxon>
        <taxon>Insecta</taxon>
        <taxon>Pterygota</taxon>
        <taxon>Neoptera</taxon>
        <taxon>Endopterygota</taxon>
        <taxon>Hymenoptera</taxon>
        <taxon>Apocrita</taxon>
        <taxon>Aculeata</taxon>
        <taxon>Apoidea</taxon>
        <taxon>Anthophila</taxon>
        <taxon>Apidae</taxon>
        <taxon>Melipona</taxon>
    </lineage>
</organism>
<dbReference type="Proteomes" id="UP001177670">
    <property type="component" value="Unassembled WGS sequence"/>
</dbReference>
<evidence type="ECO:0000313" key="2">
    <source>
        <dbReference type="Proteomes" id="UP001177670"/>
    </source>
</evidence>
<sequence length="135" mass="15918">MFNEWRKTQRKKWVQNVERALRFLTANLEPLRLRPFYFTFDAAVITLGIPLNFHDVKINCSAGPSRCRRHSLEGPEDPSDVRHSNENMGADFRVLFSTLIEGWHAWWWSIHRVDPPLPVPFHSCYLAVHCDLHDH</sequence>